<evidence type="ECO:0000313" key="1">
    <source>
        <dbReference type="EMBL" id="TYB32748.1"/>
    </source>
</evidence>
<feature type="non-terminal residue" evidence="1">
    <location>
        <position position="1"/>
    </location>
</feature>
<gene>
    <name evidence="1" type="ORF">FXF49_09915</name>
</gene>
<dbReference type="AlphaFoldDB" id="A0A5D0MNC2"/>
<dbReference type="Proteomes" id="UP000323337">
    <property type="component" value="Unassembled WGS sequence"/>
</dbReference>
<evidence type="ECO:0000313" key="2">
    <source>
        <dbReference type="Proteomes" id="UP000323337"/>
    </source>
</evidence>
<sequence length="27" mass="3061">NNILPEIDKMIGHGLITLEVAHVIKYE</sequence>
<name>A0A5D0MNC2_FLESI</name>
<accession>A0A5D0MNC2</accession>
<organism evidence="1 2">
    <name type="scientific">Flexistipes sinusarabici</name>
    <dbReference type="NCBI Taxonomy" id="2352"/>
    <lineage>
        <taxon>Bacteria</taxon>
        <taxon>Pseudomonadati</taxon>
        <taxon>Deferribacterota</taxon>
        <taxon>Deferribacteres</taxon>
        <taxon>Deferribacterales</taxon>
        <taxon>Flexistipitaceae</taxon>
        <taxon>Flexistipes</taxon>
    </lineage>
</organism>
<proteinExistence type="predicted"/>
<dbReference type="EMBL" id="VSIV01000275">
    <property type="protein sequence ID" value="TYB32748.1"/>
    <property type="molecule type" value="Genomic_DNA"/>
</dbReference>
<comment type="caution">
    <text evidence="1">The sequence shown here is derived from an EMBL/GenBank/DDBJ whole genome shotgun (WGS) entry which is preliminary data.</text>
</comment>
<protein>
    <submittedName>
        <fullName evidence="1">DUF190 domain-containing protein</fullName>
    </submittedName>
</protein>
<reference evidence="1 2" key="1">
    <citation type="submission" date="2019-08" db="EMBL/GenBank/DDBJ databases">
        <title>Genomic characterization of a novel candidate phylum (ARYD3) from a high temperature, high salinity tertiary oil reservoir in north central Oklahoma, USA.</title>
        <authorList>
            <person name="Youssef N.H."/>
            <person name="Yadav A."/>
            <person name="Elshahed M.S."/>
        </authorList>
    </citation>
    <scope>NUCLEOTIDE SEQUENCE [LARGE SCALE GENOMIC DNA]</scope>
    <source>
        <strain evidence="1">ARYD1</strain>
    </source>
</reference>